<feature type="binding site" evidence="5">
    <location>
        <begin position="202"/>
        <end position="207"/>
    </location>
    <ligand>
        <name>ATP</name>
        <dbReference type="ChEBI" id="CHEBI:30616"/>
    </ligand>
</feature>
<dbReference type="GO" id="GO:0046314">
    <property type="term" value="P:phosphocreatine biosynthetic process"/>
    <property type="evidence" value="ECO:0007669"/>
    <property type="project" value="InterPro"/>
</dbReference>
<feature type="binding site" evidence="5">
    <location>
        <begin position="26"/>
        <end position="30"/>
    </location>
    <ligand>
        <name>ATP</name>
        <dbReference type="ChEBI" id="CHEBI:30616"/>
    </ligand>
</feature>
<dbReference type="Proteomes" id="UP000217838">
    <property type="component" value="Unassembled WGS sequence"/>
</dbReference>
<accession>A0A2A4YF56</accession>
<proteinExistence type="inferred from homology"/>
<dbReference type="InterPro" id="IPR022414">
    <property type="entry name" value="ATP-guanido_PTrfase_cat"/>
</dbReference>
<reference evidence="8" key="1">
    <citation type="submission" date="2017-08" db="EMBL/GenBank/DDBJ databases">
        <title>A dynamic microbial community with high functional redundancy inhabits the cold, oxic subseafloor aquifer.</title>
        <authorList>
            <person name="Tully B.J."/>
            <person name="Wheat C.G."/>
            <person name="Glazer B.T."/>
            <person name="Huber J.A."/>
        </authorList>
    </citation>
    <scope>NUCLEOTIDE SEQUENCE [LARGE SCALE GENOMIC DNA]</scope>
</reference>
<dbReference type="SUPFAM" id="SSF55931">
    <property type="entry name" value="Glutamine synthetase/guanido kinase"/>
    <property type="match status" value="1"/>
</dbReference>
<comment type="caution">
    <text evidence="5">Lacks conserved residue(s) required for the propagation of feature annotation.</text>
</comment>
<evidence type="ECO:0000313" key="8">
    <source>
        <dbReference type="Proteomes" id="UP000217838"/>
    </source>
</evidence>
<evidence type="ECO:0000259" key="6">
    <source>
        <dbReference type="PROSITE" id="PS51510"/>
    </source>
</evidence>
<evidence type="ECO:0000256" key="4">
    <source>
        <dbReference type="ARBA" id="ARBA00022840"/>
    </source>
</evidence>
<dbReference type="Gene3D" id="3.30.590.10">
    <property type="entry name" value="Glutamine synthetase/guanido kinase, catalytic domain"/>
    <property type="match status" value="1"/>
</dbReference>
<evidence type="ECO:0000256" key="1">
    <source>
        <dbReference type="ARBA" id="ARBA00022679"/>
    </source>
</evidence>
<dbReference type="PANTHER" id="PTHR11547:SF38">
    <property type="entry name" value="ARGININE KINASE 1-RELATED"/>
    <property type="match status" value="1"/>
</dbReference>
<name>A0A2A4YF56_UNCAE</name>
<keyword evidence="2 5" id="KW-0547">Nucleotide-binding</keyword>
<evidence type="ECO:0000256" key="5">
    <source>
        <dbReference type="PROSITE-ProRule" id="PRU00843"/>
    </source>
</evidence>
<keyword evidence="1 5" id="KW-0808">Transferase</keyword>
<sequence>MTDANFPEFLFNQTPWSEKGSVFWPASAFTLRRNISRHHFPHKQTEAGARQVLDEITSSIMKLPLEDPMYIDFSVLDPAKREFIFEHYFIPDGIYEERPHQGIITDKTGSFLAGINLTDHLTLQMIDCKGSWHKTWEILRNYERELCKKLDFSFSNRFGYLTSNYYSCGTGLSLRLYLHLPALLQLDDPENPFYLSQEEDFVITQMGDDKEEGIFQGDLVVLQNKRSLGISEDHMLHTLFRGASKLINRENECRTQIKNGNFPEMKDMIARSFGILMHSYQMPTSEALGALSLIKLGIDLNWVEGVSDLEINQIFFKCRRGHLLIEDSGDHTQEEILHKRAEFIHSSLKDARLII</sequence>
<dbReference type="Pfam" id="PF00217">
    <property type="entry name" value="ATP-gua_Ptrans"/>
    <property type="match status" value="1"/>
</dbReference>
<organism evidence="7 8">
    <name type="scientific">Aerophobetes bacterium</name>
    <dbReference type="NCBI Taxonomy" id="2030807"/>
    <lineage>
        <taxon>Bacteria</taxon>
        <taxon>Candidatus Aerophobota</taxon>
    </lineage>
</organism>
<dbReference type="EMBL" id="NVUU01000078">
    <property type="protein sequence ID" value="PCI92955.1"/>
    <property type="molecule type" value="Genomic_DNA"/>
</dbReference>
<dbReference type="AlphaFoldDB" id="A0A2A4YF56"/>
<dbReference type="PROSITE" id="PS51510">
    <property type="entry name" value="PHOSPHAGEN_KINASE_C"/>
    <property type="match status" value="1"/>
</dbReference>
<keyword evidence="4 5" id="KW-0067">ATP-binding</keyword>
<dbReference type="InterPro" id="IPR014746">
    <property type="entry name" value="Gln_synth/guanido_kin_cat_dom"/>
</dbReference>
<dbReference type="PANTHER" id="PTHR11547">
    <property type="entry name" value="ARGININE OR CREATINE KINASE"/>
    <property type="match status" value="1"/>
</dbReference>
<feature type="domain" description="Phosphagen kinase C-terminal" evidence="6">
    <location>
        <begin position="23"/>
        <end position="253"/>
    </location>
</feature>
<feature type="binding site" evidence="5">
    <location>
        <begin position="173"/>
        <end position="177"/>
    </location>
    <ligand>
        <name>ATP</name>
        <dbReference type="ChEBI" id="CHEBI:30616"/>
    </ligand>
</feature>
<protein>
    <recommendedName>
        <fullName evidence="6">Phosphagen kinase C-terminal domain-containing protein</fullName>
    </recommendedName>
</protein>
<evidence type="ECO:0000256" key="2">
    <source>
        <dbReference type="ARBA" id="ARBA00022741"/>
    </source>
</evidence>
<keyword evidence="3 5" id="KW-0418">Kinase</keyword>
<evidence type="ECO:0000313" key="7">
    <source>
        <dbReference type="EMBL" id="PCI92955.1"/>
    </source>
</evidence>
<comment type="caution">
    <text evidence="7">The sequence shown here is derived from an EMBL/GenBank/DDBJ whole genome shotgun (WGS) entry which is preliminary data.</text>
</comment>
<dbReference type="GO" id="GO:0004111">
    <property type="term" value="F:creatine kinase activity"/>
    <property type="evidence" value="ECO:0007669"/>
    <property type="project" value="InterPro"/>
</dbReference>
<evidence type="ECO:0000256" key="3">
    <source>
        <dbReference type="ARBA" id="ARBA00022777"/>
    </source>
</evidence>
<dbReference type="InterPro" id="IPR000749">
    <property type="entry name" value="ATP-guanido_PTrfase"/>
</dbReference>
<comment type="similarity">
    <text evidence="5">Belongs to the ATP:guanido phosphotransferase family.</text>
</comment>
<gene>
    <name evidence="7" type="ORF">COB11_06235</name>
</gene>
<dbReference type="GO" id="GO:0005524">
    <property type="term" value="F:ATP binding"/>
    <property type="evidence" value="ECO:0007669"/>
    <property type="project" value="UniProtKB-UniRule"/>
</dbReference>
<dbReference type="GO" id="GO:0005615">
    <property type="term" value="C:extracellular space"/>
    <property type="evidence" value="ECO:0007669"/>
    <property type="project" value="TreeGrafter"/>
</dbReference>